<feature type="transmembrane region" description="Helical" evidence="8">
    <location>
        <begin position="51"/>
        <end position="72"/>
    </location>
</feature>
<comment type="similarity">
    <text evidence="2">Belongs to the amino acid-polyamine-organocation (APC) superfamily. Spore germination protein (SGP) (TC 2.A.3.9) family.</text>
</comment>
<feature type="transmembrane region" description="Helical" evidence="8">
    <location>
        <begin position="92"/>
        <end position="111"/>
    </location>
</feature>
<evidence type="ECO:0000313" key="9">
    <source>
        <dbReference type="EMBL" id="NIK14765.1"/>
    </source>
</evidence>
<proteinExistence type="inferred from homology"/>
<organism evidence="9 10">
    <name type="scientific">Saccharococcus thermophilus</name>
    <dbReference type="NCBI Taxonomy" id="29396"/>
    <lineage>
        <taxon>Bacteria</taxon>
        <taxon>Bacillati</taxon>
        <taxon>Bacillota</taxon>
        <taxon>Bacilli</taxon>
        <taxon>Bacillales</taxon>
        <taxon>Anoxybacillaceae</taxon>
        <taxon>Saccharococcus</taxon>
    </lineage>
</organism>
<comment type="subcellular location">
    <subcellularLocation>
        <location evidence="1">Membrane</location>
        <topology evidence="1">Multi-pass membrane protein</topology>
    </subcellularLocation>
</comment>
<feature type="transmembrane region" description="Helical" evidence="8">
    <location>
        <begin position="313"/>
        <end position="331"/>
    </location>
</feature>
<evidence type="ECO:0000256" key="8">
    <source>
        <dbReference type="SAM" id="Phobius"/>
    </source>
</evidence>
<protein>
    <submittedName>
        <fullName evidence="9">Spore germination protein (Amino acid permease)</fullName>
    </submittedName>
</protein>
<feature type="transmembrane region" description="Helical" evidence="8">
    <location>
        <begin position="194"/>
        <end position="214"/>
    </location>
</feature>
<feature type="transmembrane region" description="Helical" evidence="8">
    <location>
        <begin position="156"/>
        <end position="174"/>
    </location>
</feature>
<dbReference type="Pfam" id="PF03845">
    <property type="entry name" value="Spore_permease"/>
    <property type="match status" value="1"/>
</dbReference>
<evidence type="ECO:0000256" key="7">
    <source>
        <dbReference type="ARBA" id="ARBA00023136"/>
    </source>
</evidence>
<name>A0A846MIM2_9BACL</name>
<dbReference type="EMBL" id="JAASRS010000001">
    <property type="protein sequence ID" value="NIK14765.1"/>
    <property type="molecule type" value="Genomic_DNA"/>
</dbReference>
<evidence type="ECO:0000256" key="2">
    <source>
        <dbReference type="ARBA" id="ARBA00007998"/>
    </source>
</evidence>
<dbReference type="AlphaFoldDB" id="A0A846MIM2"/>
<accession>A0A846MIM2</accession>
<reference evidence="9 10" key="1">
    <citation type="submission" date="2020-03" db="EMBL/GenBank/DDBJ databases">
        <title>Genomic Encyclopedia of Archaeal and Bacterial Type Strains, Phase II (KMG-II): from individual species to whole genera.</title>
        <authorList>
            <person name="Goeker M."/>
        </authorList>
    </citation>
    <scope>NUCLEOTIDE SEQUENCE [LARGE SCALE GENOMIC DNA]</scope>
    <source>
        <strain evidence="9 10">DSM 4749</strain>
    </source>
</reference>
<feature type="transmembrane region" description="Helical" evidence="8">
    <location>
        <begin position="343"/>
        <end position="368"/>
    </location>
</feature>
<feature type="transmembrane region" description="Helical" evidence="8">
    <location>
        <begin position="226"/>
        <end position="247"/>
    </location>
</feature>
<dbReference type="PANTHER" id="PTHR34975:SF2">
    <property type="entry name" value="SPORE GERMINATION PROTEIN A2"/>
    <property type="match status" value="1"/>
</dbReference>
<evidence type="ECO:0000313" key="10">
    <source>
        <dbReference type="Proteomes" id="UP000532769"/>
    </source>
</evidence>
<dbReference type="GO" id="GO:0009847">
    <property type="term" value="P:spore germination"/>
    <property type="evidence" value="ECO:0007669"/>
    <property type="project" value="InterPro"/>
</dbReference>
<keyword evidence="6 8" id="KW-1133">Transmembrane helix</keyword>
<dbReference type="NCBIfam" id="TIGR00912">
    <property type="entry name" value="2A0309"/>
    <property type="match status" value="1"/>
</dbReference>
<keyword evidence="7 8" id="KW-0472">Membrane</keyword>
<keyword evidence="3" id="KW-0813">Transport</keyword>
<evidence type="ECO:0000256" key="5">
    <source>
        <dbReference type="ARBA" id="ARBA00022692"/>
    </source>
</evidence>
<feature type="transmembrane region" description="Helical" evidence="8">
    <location>
        <begin position="282"/>
        <end position="301"/>
    </location>
</feature>
<comment type="caution">
    <text evidence="9">The sequence shown here is derived from an EMBL/GenBank/DDBJ whole genome shotgun (WGS) entry which is preliminary data.</text>
</comment>
<dbReference type="GO" id="GO:0016020">
    <property type="term" value="C:membrane"/>
    <property type="evidence" value="ECO:0007669"/>
    <property type="project" value="UniProtKB-SubCell"/>
</dbReference>
<evidence type="ECO:0000256" key="1">
    <source>
        <dbReference type="ARBA" id="ARBA00004141"/>
    </source>
</evidence>
<dbReference type="PANTHER" id="PTHR34975">
    <property type="entry name" value="SPORE GERMINATION PROTEIN A2"/>
    <property type="match status" value="1"/>
</dbReference>
<feature type="transmembrane region" description="Helical" evidence="8">
    <location>
        <begin position="131"/>
        <end position="149"/>
    </location>
</feature>
<dbReference type="Proteomes" id="UP000532769">
    <property type="component" value="Unassembled WGS sequence"/>
</dbReference>
<evidence type="ECO:0000256" key="6">
    <source>
        <dbReference type="ARBA" id="ARBA00022989"/>
    </source>
</evidence>
<evidence type="ECO:0000256" key="3">
    <source>
        <dbReference type="ARBA" id="ARBA00022448"/>
    </source>
</evidence>
<evidence type="ECO:0000256" key="4">
    <source>
        <dbReference type="ARBA" id="ARBA00022544"/>
    </source>
</evidence>
<sequence>MISNSSKRKVSAVNNTPLNTVQLACVFMLSIGLMNHVIVVPLLLQAAGRDAWISSIIALAALPLWLPLLYFVMKQSNQMNIFLWLKTEFKSAVAYFVAILGSLLLLVIGYVTLNDTVTFTTTAYLTRTPDWAILLILTVMCFYNAYHGIPSIAKTAVILLPFVFIFGILVAIATTPHKDYSLLKPIMENGFTPVFKGMIYAGAGYVEIFIILFMQHHLQTRFSFKALFIISVLAASLSIGPTIGAIIEYGPKEATNLRYPAFDEWRLIKLGTYIEYLDFLAVYQWMSGAFIRISLASALIPELFHVTDKKARLWILAVIYITLFLLSLIPISDDKFLDLLYQLVLPLSLLSILSLSLFIGILALISYLKKRRA</sequence>
<keyword evidence="4" id="KW-0309">Germination</keyword>
<feature type="transmembrane region" description="Helical" evidence="8">
    <location>
        <begin position="21"/>
        <end position="45"/>
    </location>
</feature>
<dbReference type="InterPro" id="IPR004761">
    <property type="entry name" value="Spore_GerAB"/>
</dbReference>
<keyword evidence="10" id="KW-1185">Reference proteome</keyword>
<keyword evidence="5 8" id="KW-0812">Transmembrane</keyword>
<gene>
    <name evidence="9" type="ORF">BDD39_001275</name>
</gene>